<evidence type="ECO:0000256" key="1">
    <source>
        <dbReference type="SAM" id="MobiDB-lite"/>
    </source>
</evidence>
<accession>A0A9N9A0T2</accession>
<comment type="caution">
    <text evidence="3">The sequence shown here is derived from an EMBL/GenBank/DDBJ whole genome shotgun (WGS) entry which is preliminary data.</text>
</comment>
<evidence type="ECO:0000313" key="3">
    <source>
        <dbReference type="EMBL" id="CAG8514092.1"/>
    </source>
</evidence>
<gene>
    <name evidence="3" type="ORF">AMORRO_LOCUS3874</name>
</gene>
<evidence type="ECO:0000313" key="4">
    <source>
        <dbReference type="Proteomes" id="UP000789342"/>
    </source>
</evidence>
<dbReference type="EMBL" id="CAJVPV010001970">
    <property type="protein sequence ID" value="CAG8514092.1"/>
    <property type="molecule type" value="Genomic_DNA"/>
</dbReference>
<feature type="region of interest" description="Disordered" evidence="1">
    <location>
        <begin position="80"/>
        <end position="106"/>
    </location>
</feature>
<keyword evidence="2" id="KW-1133">Transmembrane helix</keyword>
<sequence>MNNYLFKDIIGFLFNKKKHYSTLLNFFFWKVILFQLVPFAAASIVDESYSSHQDVYDALLNTLFPITLVILFNISKNNNGESEKKENSGENGESEEKEDSGKNGEPETRVLREKLLAKENLLPLLDDLLYNTVTWAIPLTVSFAYNDLLSIKIFSVINASLHITCAISALIRPMSIVKARNIFYFNNEEVPENFLASSTAFTQWALFRMKDECKKEIYDKKKKNKSNGDI</sequence>
<dbReference type="Pfam" id="PF20480">
    <property type="entry name" value="DUF6720"/>
    <property type="match status" value="1"/>
</dbReference>
<organism evidence="3 4">
    <name type="scientific">Acaulospora morrowiae</name>
    <dbReference type="NCBI Taxonomy" id="94023"/>
    <lineage>
        <taxon>Eukaryota</taxon>
        <taxon>Fungi</taxon>
        <taxon>Fungi incertae sedis</taxon>
        <taxon>Mucoromycota</taxon>
        <taxon>Glomeromycotina</taxon>
        <taxon>Glomeromycetes</taxon>
        <taxon>Diversisporales</taxon>
        <taxon>Acaulosporaceae</taxon>
        <taxon>Acaulospora</taxon>
    </lineage>
</organism>
<dbReference type="Proteomes" id="UP000789342">
    <property type="component" value="Unassembled WGS sequence"/>
</dbReference>
<keyword evidence="2" id="KW-0812">Transmembrane</keyword>
<reference evidence="3" key="1">
    <citation type="submission" date="2021-06" db="EMBL/GenBank/DDBJ databases">
        <authorList>
            <person name="Kallberg Y."/>
            <person name="Tangrot J."/>
            <person name="Rosling A."/>
        </authorList>
    </citation>
    <scope>NUCLEOTIDE SEQUENCE</scope>
    <source>
        <strain evidence="3">CL551</strain>
    </source>
</reference>
<keyword evidence="4" id="KW-1185">Reference proteome</keyword>
<keyword evidence="2" id="KW-0472">Membrane</keyword>
<dbReference type="InterPro" id="IPR046566">
    <property type="entry name" value="DUF6720"/>
</dbReference>
<dbReference type="OrthoDB" id="2434437at2759"/>
<name>A0A9N9A0T2_9GLOM</name>
<feature type="transmembrane region" description="Helical" evidence="2">
    <location>
        <begin position="23"/>
        <end position="44"/>
    </location>
</feature>
<dbReference type="AlphaFoldDB" id="A0A9N9A0T2"/>
<feature type="transmembrane region" description="Helical" evidence="2">
    <location>
        <begin position="56"/>
        <end position="75"/>
    </location>
</feature>
<proteinExistence type="predicted"/>
<evidence type="ECO:0000256" key="2">
    <source>
        <dbReference type="SAM" id="Phobius"/>
    </source>
</evidence>
<protein>
    <submittedName>
        <fullName evidence="3">11341_t:CDS:1</fullName>
    </submittedName>
</protein>